<accession>A0A5J4QPV1</accession>
<proteinExistence type="predicted"/>
<feature type="non-terminal residue" evidence="2">
    <location>
        <position position="1"/>
    </location>
</feature>
<dbReference type="Proteomes" id="UP000324800">
    <property type="component" value="Unassembled WGS sequence"/>
</dbReference>
<feature type="compositionally biased region" description="Acidic residues" evidence="1">
    <location>
        <begin position="13"/>
        <end position="26"/>
    </location>
</feature>
<comment type="caution">
    <text evidence="2">The sequence shown here is derived from an EMBL/GenBank/DDBJ whole genome shotgun (WGS) entry which is preliminary data.</text>
</comment>
<feature type="region of interest" description="Disordered" evidence="1">
    <location>
        <begin position="1"/>
        <end position="26"/>
    </location>
</feature>
<evidence type="ECO:0000313" key="2">
    <source>
        <dbReference type="EMBL" id="KAA6322860.1"/>
    </source>
</evidence>
<protein>
    <submittedName>
        <fullName evidence="2">Uncharacterized protein</fullName>
    </submittedName>
</protein>
<evidence type="ECO:0000256" key="1">
    <source>
        <dbReference type="SAM" id="MobiDB-lite"/>
    </source>
</evidence>
<dbReference type="EMBL" id="SNRW01044804">
    <property type="protein sequence ID" value="KAA6322860.1"/>
    <property type="molecule type" value="Genomic_DNA"/>
</dbReference>
<dbReference type="AlphaFoldDB" id="A0A5J4QPV1"/>
<name>A0A5J4QPV1_9EUKA</name>
<sequence length="26" mass="2723">SYGDNIKGSDVGCADEEIYDDADDGV</sequence>
<gene>
    <name evidence="2" type="ORF">EZS28_054381</name>
</gene>
<organism evidence="2 3">
    <name type="scientific">Streblomastix strix</name>
    <dbReference type="NCBI Taxonomy" id="222440"/>
    <lineage>
        <taxon>Eukaryota</taxon>
        <taxon>Metamonada</taxon>
        <taxon>Preaxostyla</taxon>
        <taxon>Oxymonadida</taxon>
        <taxon>Streblomastigidae</taxon>
        <taxon>Streblomastix</taxon>
    </lineage>
</organism>
<evidence type="ECO:0000313" key="3">
    <source>
        <dbReference type="Proteomes" id="UP000324800"/>
    </source>
</evidence>
<reference evidence="2 3" key="1">
    <citation type="submission" date="2019-03" db="EMBL/GenBank/DDBJ databases">
        <title>Single cell metagenomics reveals metabolic interactions within the superorganism composed of flagellate Streblomastix strix and complex community of Bacteroidetes bacteria on its surface.</title>
        <authorList>
            <person name="Treitli S.C."/>
            <person name="Kolisko M."/>
            <person name="Husnik F."/>
            <person name="Keeling P."/>
            <person name="Hampl V."/>
        </authorList>
    </citation>
    <scope>NUCLEOTIDE SEQUENCE [LARGE SCALE GENOMIC DNA]</scope>
    <source>
        <strain evidence="2">ST1C</strain>
    </source>
</reference>